<name>A0A165D659_9BASI</name>
<dbReference type="Pfam" id="PF04707">
    <property type="entry name" value="PRELI"/>
    <property type="match status" value="1"/>
</dbReference>
<dbReference type="InterPro" id="IPR006797">
    <property type="entry name" value="PRELI/MSF1_dom"/>
</dbReference>
<feature type="compositionally biased region" description="Polar residues" evidence="1">
    <location>
        <begin position="194"/>
        <end position="205"/>
    </location>
</feature>
<dbReference type="AlphaFoldDB" id="A0A165D659"/>
<dbReference type="Proteomes" id="UP000076842">
    <property type="component" value="Unassembled WGS sequence"/>
</dbReference>
<dbReference type="STRING" id="1353952.A0A165D659"/>
<dbReference type="FunCoup" id="A0A165D659">
    <property type="interactions" value="129"/>
</dbReference>
<dbReference type="InParanoid" id="A0A165D659"/>
<evidence type="ECO:0000259" key="2">
    <source>
        <dbReference type="PROSITE" id="PS50904"/>
    </source>
</evidence>
<dbReference type="OrthoDB" id="341300at2759"/>
<feature type="region of interest" description="Disordered" evidence="1">
    <location>
        <begin position="191"/>
        <end position="222"/>
    </location>
</feature>
<organism evidence="3 4">
    <name type="scientific">Calocera cornea HHB12733</name>
    <dbReference type="NCBI Taxonomy" id="1353952"/>
    <lineage>
        <taxon>Eukaryota</taxon>
        <taxon>Fungi</taxon>
        <taxon>Dikarya</taxon>
        <taxon>Basidiomycota</taxon>
        <taxon>Agaricomycotina</taxon>
        <taxon>Dacrymycetes</taxon>
        <taxon>Dacrymycetales</taxon>
        <taxon>Dacrymycetaceae</taxon>
        <taxon>Calocera</taxon>
    </lineage>
</organism>
<dbReference type="PROSITE" id="PS50904">
    <property type="entry name" value="PRELI_MSF1"/>
    <property type="match status" value="1"/>
</dbReference>
<gene>
    <name evidence="3" type="ORF">CALCODRAFT_502624</name>
</gene>
<protein>
    <submittedName>
        <fullName evidence="3">MSF1-domain-containing protein</fullName>
    </submittedName>
</protein>
<sequence length="222" mass="25528">MKFFRQTHVYDEPFPTVTLAFFLRYPNPYASHIASVDVIDRTFTERGTLVTTRLILKRGSLPRWAPKGILGPRTETWVIEESEVDPSRGATQVRTRNLDHVKIMKVVEYAHLRPHPDDPTRTLHETTATIHSNFSRLLQNRIEKFGLNKFRQNVEKSRYGFSMVLRALRSHRLQVLDGAVGGVGPWESIGDTWEPQSFSEPSSGDTVEGDGELPSLWQTWRR</sequence>
<evidence type="ECO:0000313" key="3">
    <source>
        <dbReference type="EMBL" id="KZT52154.1"/>
    </source>
</evidence>
<feature type="domain" description="PRELI/MSF1" evidence="2">
    <location>
        <begin position="1"/>
        <end position="173"/>
    </location>
</feature>
<proteinExistence type="predicted"/>
<accession>A0A165D659</accession>
<evidence type="ECO:0000313" key="4">
    <source>
        <dbReference type="Proteomes" id="UP000076842"/>
    </source>
</evidence>
<dbReference type="EMBL" id="KV424076">
    <property type="protein sequence ID" value="KZT52154.1"/>
    <property type="molecule type" value="Genomic_DNA"/>
</dbReference>
<dbReference type="GO" id="GO:0005758">
    <property type="term" value="C:mitochondrial intermembrane space"/>
    <property type="evidence" value="ECO:0007669"/>
    <property type="project" value="InterPro"/>
</dbReference>
<reference evidence="3 4" key="1">
    <citation type="journal article" date="2016" name="Mol. Biol. Evol.">
        <title>Comparative Genomics of Early-Diverging Mushroom-Forming Fungi Provides Insights into the Origins of Lignocellulose Decay Capabilities.</title>
        <authorList>
            <person name="Nagy L.G."/>
            <person name="Riley R."/>
            <person name="Tritt A."/>
            <person name="Adam C."/>
            <person name="Daum C."/>
            <person name="Floudas D."/>
            <person name="Sun H."/>
            <person name="Yadav J.S."/>
            <person name="Pangilinan J."/>
            <person name="Larsson K.H."/>
            <person name="Matsuura K."/>
            <person name="Barry K."/>
            <person name="Labutti K."/>
            <person name="Kuo R."/>
            <person name="Ohm R.A."/>
            <person name="Bhattacharya S.S."/>
            <person name="Shirouzu T."/>
            <person name="Yoshinaga Y."/>
            <person name="Martin F.M."/>
            <person name="Grigoriev I.V."/>
            <person name="Hibbett D.S."/>
        </authorList>
    </citation>
    <scope>NUCLEOTIDE SEQUENCE [LARGE SCALE GENOMIC DNA]</scope>
    <source>
        <strain evidence="3 4">HHB12733</strain>
    </source>
</reference>
<evidence type="ECO:0000256" key="1">
    <source>
        <dbReference type="SAM" id="MobiDB-lite"/>
    </source>
</evidence>
<keyword evidence="4" id="KW-1185">Reference proteome</keyword>
<dbReference type="PANTHER" id="PTHR11158">
    <property type="entry name" value="MSF1/PX19 RELATED"/>
    <property type="match status" value="1"/>
</dbReference>
<dbReference type="InterPro" id="IPR037365">
    <property type="entry name" value="Slowmo/Ups"/>
</dbReference>